<organism evidence="1 2">
    <name type="scientific">Ambrosiozyma monospora</name>
    <name type="common">Yeast</name>
    <name type="synonym">Endomycopsis monosporus</name>
    <dbReference type="NCBI Taxonomy" id="43982"/>
    <lineage>
        <taxon>Eukaryota</taxon>
        <taxon>Fungi</taxon>
        <taxon>Dikarya</taxon>
        <taxon>Ascomycota</taxon>
        <taxon>Saccharomycotina</taxon>
        <taxon>Pichiomycetes</taxon>
        <taxon>Pichiales</taxon>
        <taxon>Pichiaceae</taxon>
        <taxon>Ambrosiozyma</taxon>
    </lineage>
</organism>
<dbReference type="EMBL" id="BSXS01001157">
    <property type="protein sequence ID" value="GME75272.1"/>
    <property type="molecule type" value="Genomic_DNA"/>
</dbReference>
<keyword evidence="2" id="KW-1185">Reference proteome</keyword>
<dbReference type="Proteomes" id="UP001165064">
    <property type="component" value="Unassembled WGS sequence"/>
</dbReference>
<name>A0ACB5SX94_AMBMO</name>
<accession>A0ACB5SX94</accession>
<gene>
    <name evidence="1" type="ORF">Amon02_000209500</name>
</gene>
<evidence type="ECO:0000313" key="1">
    <source>
        <dbReference type="EMBL" id="GME75272.1"/>
    </source>
</evidence>
<comment type="caution">
    <text evidence="1">The sequence shown here is derived from an EMBL/GenBank/DDBJ whole genome shotgun (WGS) entry which is preliminary data.</text>
</comment>
<proteinExistence type="predicted"/>
<reference evidence="1" key="1">
    <citation type="submission" date="2023-04" db="EMBL/GenBank/DDBJ databases">
        <title>Ambrosiozyma monospora NBRC 10751.</title>
        <authorList>
            <person name="Ichikawa N."/>
            <person name="Sato H."/>
            <person name="Tonouchi N."/>
        </authorList>
    </citation>
    <scope>NUCLEOTIDE SEQUENCE</scope>
    <source>
        <strain evidence="1">NBRC 10751</strain>
    </source>
</reference>
<protein>
    <submittedName>
        <fullName evidence="1">Unnamed protein product</fullName>
    </submittedName>
</protein>
<sequence length="768" mass="87614">MLRSNINRDTTAAYEHYGYEIDDEHDIEITSRLKRRKTTANAWIMNKSDAKFNKIATQLSTDLLLKIFKLVVDKFTLNEIVHLLTKDPVDDSGLKELLKNLITEKPLTLKTDWRIPPNSNSTTSENTLVVKLGNSATYLDSPTGRLLVMHILKMKIRLNKLLFEVSHSRVPLLTNDAKMLIEVSKTIHVEYWDGLQVLPGCVFDKVISVGKQSLSTYEDYHSEDGPVFTFSPILNILHKWPLKELTSLTLEVRRVSQLNILREVVSADLDRNIRNFTIIIYMNYPSNFQNEMINYLSEIPSLYRDAGVDIDLKVTLINESMRIYLTDEWIRVFLPLAPYITFLSFIVSHTMAEFEFIERCTRLEKLQFILNGIKFENGAYDHMKNAHLKNLSLFITEKPISFNSFQFPNLTALDIFIDPKIEFSNYSLLDTITHLTINCSITTPNARITLPSQLQDLTIIHSNLLLFYNIGDLKHLENIDIKYKRTPLSGSQLYEMIPRLPKTLTTLKITESLDSMASTFPPSVPPYPNAVMGVSYQPQQGYYTSTISHMDYIMNTTHNSYGSEMTSSAMQIDEDDSGLSKLPSFAHLVNLQELQISGLAHNYNFQDYPSSLNHISICAHSASHQRPIFKIDIDFLDMNSSVSVSKNHQSADVCDDSHVQISRRDLFKLAKITSFTHNFNATAALSSSSSYLNQSTLPKSLISAYATGSEQQQLNEIQLNPALFQIAERIDIGLNYLPTRLWLDDGSGAIMNNANPHVKLHHCERYKW</sequence>
<evidence type="ECO:0000313" key="2">
    <source>
        <dbReference type="Proteomes" id="UP001165064"/>
    </source>
</evidence>